<evidence type="ECO:0000256" key="2">
    <source>
        <dbReference type="SAM" id="SignalP"/>
    </source>
</evidence>
<evidence type="ECO:0000313" key="4">
    <source>
        <dbReference type="Proteomes" id="UP000001949"/>
    </source>
</evidence>
<dbReference type="Gene3D" id="2.40.50.140">
    <property type="entry name" value="Nucleic acid-binding proteins"/>
    <property type="match status" value="1"/>
</dbReference>
<sequence>MIFVFLFYNFCCCFALRTSPHSRKLFFINSSPPLQFNNRIQKLYEYDESFNDLVDNYESQEDSQHYQEGSFQQKEVPRDHFDLSANSVTLCGRIGFIAEPTVFPSGFRALKLSIATSDREKDGIVKTQWHRVILYGNRNVDYVYSRARQLFTNKNYPIIIY</sequence>
<feature type="signal peptide" evidence="2">
    <location>
        <begin position="1"/>
        <end position="15"/>
    </location>
</feature>
<organism evidence="3 4">
    <name type="scientific">Theileria parva</name>
    <name type="common">East coast fever infection agent</name>
    <dbReference type="NCBI Taxonomy" id="5875"/>
    <lineage>
        <taxon>Eukaryota</taxon>
        <taxon>Sar</taxon>
        <taxon>Alveolata</taxon>
        <taxon>Apicomplexa</taxon>
        <taxon>Aconoidasida</taxon>
        <taxon>Piroplasmida</taxon>
        <taxon>Theileriidae</taxon>
        <taxon>Theileria</taxon>
    </lineage>
</organism>
<dbReference type="GO" id="GO:0003697">
    <property type="term" value="F:single-stranded DNA binding"/>
    <property type="evidence" value="ECO:0007669"/>
    <property type="project" value="InterPro"/>
</dbReference>
<name>Q4N402_THEPA</name>
<dbReference type="SUPFAM" id="SSF50249">
    <property type="entry name" value="Nucleic acid-binding proteins"/>
    <property type="match status" value="1"/>
</dbReference>
<accession>Q4N402</accession>
<dbReference type="InterPro" id="IPR000424">
    <property type="entry name" value="Primosome_PriB/ssb"/>
</dbReference>
<dbReference type="EMBL" id="AAGK01000002">
    <property type="protein sequence ID" value="EAN33121.1"/>
    <property type="molecule type" value="Genomic_DNA"/>
</dbReference>
<dbReference type="InterPro" id="IPR012340">
    <property type="entry name" value="NA-bd_OB-fold"/>
</dbReference>
<dbReference type="InParanoid" id="Q4N402"/>
<keyword evidence="4" id="KW-1185">Reference proteome</keyword>
<dbReference type="AlphaFoldDB" id="Q4N402"/>
<evidence type="ECO:0000256" key="1">
    <source>
        <dbReference type="ARBA" id="ARBA00023125"/>
    </source>
</evidence>
<protein>
    <recommendedName>
        <fullName evidence="5">Single-strand binding protein</fullName>
    </recommendedName>
</protein>
<evidence type="ECO:0008006" key="5">
    <source>
        <dbReference type="Google" id="ProtNLM"/>
    </source>
</evidence>
<keyword evidence="1" id="KW-0238">DNA-binding</keyword>
<dbReference type="Pfam" id="PF00436">
    <property type="entry name" value="SSB"/>
    <property type="match status" value="1"/>
</dbReference>
<gene>
    <name evidence="3" type="ordered locus">TP02_0836</name>
</gene>
<proteinExistence type="predicted"/>
<dbReference type="OMA" id="NFISANH"/>
<evidence type="ECO:0000313" key="3">
    <source>
        <dbReference type="EMBL" id="EAN33121.1"/>
    </source>
</evidence>
<dbReference type="GeneID" id="3501590"/>
<feature type="chain" id="PRO_5012587736" description="Single-strand binding protein" evidence="2">
    <location>
        <begin position="16"/>
        <end position="161"/>
    </location>
</feature>
<dbReference type="VEuPathDB" id="PiroplasmaDB:TpMuguga_02g00836"/>
<dbReference type="Proteomes" id="UP000001949">
    <property type="component" value="Unassembled WGS sequence"/>
</dbReference>
<dbReference type="eggNOG" id="KOG1653">
    <property type="taxonomic scope" value="Eukaryota"/>
</dbReference>
<dbReference type="STRING" id="5875.Q4N402"/>
<reference evidence="3 4" key="1">
    <citation type="journal article" date="2005" name="Science">
        <title>Genome sequence of Theileria parva, a bovine pathogen that transforms lymphocytes.</title>
        <authorList>
            <person name="Gardner M.J."/>
            <person name="Bishop R."/>
            <person name="Shah T."/>
            <person name="de Villiers E.P."/>
            <person name="Carlton J.M."/>
            <person name="Hall N."/>
            <person name="Ren Q."/>
            <person name="Paulsen I.T."/>
            <person name="Pain A."/>
            <person name="Berriman M."/>
            <person name="Wilson R.J.M."/>
            <person name="Sato S."/>
            <person name="Ralph S.A."/>
            <person name="Mann D.J."/>
            <person name="Xiong Z."/>
            <person name="Shallom S.J."/>
            <person name="Weidman J."/>
            <person name="Jiang L."/>
            <person name="Lynn J."/>
            <person name="Weaver B."/>
            <person name="Shoaibi A."/>
            <person name="Domingo A.R."/>
            <person name="Wasawo D."/>
            <person name="Crabtree J."/>
            <person name="Wortman J.R."/>
            <person name="Haas B."/>
            <person name="Angiuoli S.V."/>
            <person name="Creasy T.H."/>
            <person name="Lu C."/>
            <person name="Suh B."/>
            <person name="Silva J.C."/>
            <person name="Utterback T.R."/>
            <person name="Feldblyum T.V."/>
            <person name="Pertea M."/>
            <person name="Allen J."/>
            <person name="Nierman W.C."/>
            <person name="Taracha E.L.N."/>
            <person name="Salzberg S.L."/>
            <person name="White O.R."/>
            <person name="Fitzhugh H.A."/>
            <person name="Morzaria S."/>
            <person name="Venter J.C."/>
            <person name="Fraser C.M."/>
            <person name="Nene V."/>
        </authorList>
    </citation>
    <scope>NUCLEOTIDE SEQUENCE [LARGE SCALE GENOMIC DNA]</scope>
    <source>
        <strain evidence="3 4">Muguga</strain>
    </source>
</reference>
<dbReference type="KEGG" id="tpv:TP02_0836"/>
<keyword evidence="2" id="KW-0732">Signal</keyword>
<comment type="caution">
    <text evidence="3">The sequence shown here is derived from an EMBL/GenBank/DDBJ whole genome shotgun (WGS) entry which is preliminary data.</text>
</comment>